<dbReference type="InterPro" id="IPR002197">
    <property type="entry name" value="HTH_Fis"/>
</dbReference>
<evidence type="ECO:0000313" key="8">
    <source>
        <dbReference type="Proteomes" id="UP000215086"/>
    </source>
</evidence>
<feature type="domain" description="Sigma-54 factor interaction" evidence="6">
    <location>
        <begin position="334"/>
        <end position="563"/>
    </location>
</feature>
<dbReference type="InterPro" id="IPR009057">
    <property type="entry name" value="Homeodomain-like_sf"/>
</dbReference>
<dbReference type="GO" id="GO:0006355">
    <property type="term" value="P:regulation of DNA-templated transcription"/>
    <property type="evidence" value="ECO:0007669"/>
    <property type="project" value="InterPro"/>
</dbReference>
<evidence type="ECO:0000256" key="2">
    <source>
        <dbReference type="ARBA" id="ARBA00022840"/>
    </source>
</evidence>
<keyword evidence="1" id="KW-0547">Nucleotide-binding</keyword>
<dbReference type="PROSITE" id="PS00688">
    <property type="entry name" value="SIGMA54_INTERACT_3"/>
    <property type="match status" value="1"/>
</dbReference>
<keyword evidence="3" id="KW-0805">Transcription regulation</keyword>
<dbReference type="EMBL" id="CP018477">
    <property type="protein sequence ID" value="ASV74411.1"/>
    <property type="molecule type" value="Genomic_DNA"/>
</dbReference>
<dbReference type="Gene3D" id="3.30.450.40">
    <property type="match status" value="1"/>
</dbReference>
<organism evidence="7 8">
    <name type="scientific">Thermogutta terrifontis</name>
    <dbReference type="NCBI Taxonomy" id="1331910"/>
    <lineage>
        <taxon>Bacteria</taxon>
        <taxon>Pseudomonadati</taxon>
        <taxon>Planctomycetota</taxon>
        <taxon>Planctomycetia</taxon>
        <taxon>Pirellulales</taxon>
        <taxon>Thermoguttaceae</taxon>
        <taxon>Thermogutta</taxon>
    </lineage>
</organism>
<dbReference type="PANTHER" id="PTHR32071">
    <property type="entry name" value="TRANSCRIPTIONAL REGULATORY PROTEIN"/>
    <property type="match status" value="1"/>
</dbReference>
<protein>
    <submittedName>
        <fullName evidence="7">Type IV fimbriae expression regulatory protein PilR</fullName>
    </submittedName>
</protein>
<dbReference type="GO" id="GO:0043565">
    <property type="term" value="F:sequence-specific DNA binding"/>
    <property type="evidence" value="ECO:0007669"/>
    <property type="project" value="InterPro"/>
</dbReference>
<dbReference type="AlphaFoldDB" id="A0A286REN3"/>
<dbReference type="SUPFAM" id="SSF55781">
    <property type="entry name" value="GAF domain-like"/>
    <property type="match status" value="1"/>
</dbReference>
<keyword evidence="2" id="KW-0067">ATP-binding</keyword>
<dbReference type="InterPro" id="IPR003593">
    <property type="entry name" value="AAA+_ATPase"/>
</dbReference>
<dbReference type="Pfam" id="PF01590">
    <property type="entry name" value="GAF"/>
    <property type="match status" value="1"/>
</dbReference>
<keyword evidence="8" id="KW-1185">Reference proteome</keyword>
<dbReference type="Gene3D" id="1.10.8.60">
    <property type="match status" value="1"/>
</dbReference>
<evidence type="ECO:0000256" key="3">
    <source>
        <dbReference type="ARBA" id="ARBA00023015"/>
    </source>
</evidence>
<dbReference type="PROSITE" id="PS00676">
    <property type="entry name" value="SIGMA54_INTERACT_2"/>
    <property type="match status" value="1"/>
</dbReference>
<dbReference type="SMART" id="SM00065">
    <property type="entry name" value="GAF"/>
    <property type="match status" value="1"/>
</dbReference>
<evidence type="ECO:0000256" key="4">
    <source>
        <dbReference type="ARBA" id="ARBA00023125"/>
    </source>
</evidence>
<dbReference type="PROSITE" id="PS50045">
    <property type="entry name" value="SIGMA54_INTERACT_4"/>
    <property type="match status" value="1"/>
</dbReference>
<dbReference type="Gene3D" id="3.40.50.300">
    <property type="entry name" value="P-loop containing nucleotide triphosphate hydrolases"/>
    <property type="match status" value="1"/>
</dbReference>
<dbReference type="Pfam" id="PF02954">
    <property type="entry name" value="HTH_8"/>
    <property type="match status" value="1"/>
</dbReference>
<dbReference type="Pfam" id="PF00158">
    <property type="entry name" value="Sigma54_activat"/>
    <property type="match status" value="1"/>
</dbReference>
<proteinExistence type="predicted"/>
<dbReference type="InterPro" id="IPR025944">
    <property type="entry name" value="Sigma_54_int_dom_CS"/>
</dbReference>
<dbReference type="SUPFAM" id="SSF46689">
    <property type="entry name" value="Homeodomain-like"/>
    <property type="match status" value="1"/>
</dbReference>
<dbReference type="GO" id="GO:0005524">
    <property type="term" value="F:ATP binding"/>
    <property type="evidence" value="ECO:0007669"/>
    <property type="project" value="UniProtKB-KW"/>
</dbReference>
<keyword evidence="5" id="KW-0804">Transcription</keyword>
<dbReference type="InterPro" id="IPR025943">
    <property type="entry name" value="Sigma_54_int_dom_ATP-bd_2"/>
</dbReference>
<dbReference type="FunFam" id="3.40.50.300:FF:000006">
    <property type="entry name" value="DNA-binding transcriptional regulator NtrC"/>
    <property type="match status" value="1"/>
</dbReference>
<accession>A0A286REN3</accession>
<dbReference type="InterPro" id="IPR002078">
    <property type="entry name" value="Sigma_54_int"/>
</dbReference>
<dbReference type="InterPro" id="IPR029016">
    <property type="entry name" value="GAF-like_dom_sf"/>
</dbReference>
<sequence length="659" mass="74375">MIPVNVQQTDFSLTSTSERLLREILIAACDANETRTYLQAQTPTLRVALGADFVGLLSIDPKRHTCGWISESGHADDKHQHRWASLADRSEPWINGSWCALPIPVDRPAVVWLVARFPQPLPTTAVLDTMREVAETLAAAVGFVSQRERIAEELKKQETLLRITQRWSQVRQLRPLLTEIAQTAAEFLHADRATIFLWDRQARLLIGRPALGVEDELRIPDDAGIAGRVLNTGRPMRVARESPEQRAIDRRVDSQLGYHTENLLCVPLKTRAGRILGVFEVMNKKNGEFTEEDEESLLDLAEQAAAALESVRDYEQVLLTRRQIVDEMAGRIQLVGRSPGILRLRREIDRLAETDLPVLILGENGTGKEVVAQLIHYLGERREHPFIAVNCAAIPESLAESELFGHEKGAFTDAHESRPGKFELAHNGTIFLDEVAELSPAAQAKLLRVLEEKMVTRVGGTRLIPVHARVIAATNRDLHQWVKEGRFREDLFYRLNTVTLQIPALRDRGEDIILLAEHFLREFSAKARRPVPELSPEAKQFLLQYSWPGNVRELRNAMERIAYLCPHSQIEVADLGLTGELRREVMPLQGIAPGLKLREATKQFQIAYIRRTIESTQNNVTLAARQLGLHRANLYRKMRQLGIRVPRGEQQGDEDPDTG</sequence>
<dbReference type="Gene3D" id="1.10.10.60">
    <property type="entry name" value="Homeodomain-like"/>
    <property type="match status" value="1"/>
</dbReference>
<gene>
    <name evidence="7" type="ORF">THTE_1809</name>
</gene>
<evidence type="ECO:0000259" key="6">
    <source>
        <dbReference type="PROSITE" id="PS50045"/>
    </source>
</evidence>
<evidence type="ECO:0000313" key="7">
    <source>
        <dbReference type="EMBL" id="ASV74411.1"/>
    </source>
</evidence>
<evidence type="ECO:0000256" key="1">
    <source>
        <dbReference type="ARBA" id="ARBA00022741"/>
    </source>
</evidence>
<dbReference type="Proteomes" id="UP000215086">
    <property type="component" value="Chromosome"/>
</dbReference>
<dbReference type="SMART" id="SM00382">
    <property type="entry name" value="AAA"/>
    <property type="match status" value="1"/>
</dbReference>
<dbReference type="Pfam" id="PF25601">
    <property type="entry name" value="AAA_lid_14"/>
    <property type="match status" value="1"/>
</dbReference>
<dbReference type="PANTHER" id="PTHR32071:SF57">
    <property type="entry name" value="C4-DICARBOXYLATE TRANSPORT TRANSCRIPTIONAL REGULATORY PROTEIN DCTD"/>
    <property type="match status" value="1"/>
</dbReference>
<reference evidence="7 8" key="1">
    <citation type="journal article" name="Front. Microbiol.">
        <title>Sugar Metabolism of the First Thermophilic Planctomycete Thermogutta terrifontis: Comparative Genomic and Transcriptomic Approaches.</title>
        <authorList>
            <person name="Elcheninov A.G."/>
            <person name="Menzel P."/>
            <person name="Gudbergsdottir S.R."/>
            <person name="Slesarev A.I."/>
            <person name="Kadnikov V.V."/>
            <person name="Krogh A."/>
            <person name="Bonch-Osmolovskaya E.A."/>
            <person name="Peng X."/>
            <person name="Kublanov I.V."/>
        </authorList>
    </citation>
    <scope>NUCLEOTIDE SEQUENCE [LARGE SCALE GENOMIC DNA]</scope>
    <source>
        <strain evidence="7 8">R1</strain>
    </source>
</reference>
<dbReference type="KEGG" id="ttf:THTE_1809"/>
<dbReference type="InterPro" id="IPR003018">
    <property type="entry name" value="GAF"/>
</dbReference>
<dbReference type="InterPro" id="IPR027417">
    <property type="entry name" value="P-loop_NTPase"/>
</dbReference>
<dbReference type="CDD" id="cd00009">
    <property type="entry name" value="AAA"/>
    <property type="match status" value="1"/>
</dbReference>
<name>A0A286REN3_9BACT</name>
<dbReference type="InterPro" id="IPR058031">
    <property type="entry name" value="AAA_lid_NorR"/>
</dbReference>
<dbReference type="SUPFAM" id="SSF52540">
    <property type="entry name" value="P-loop containing nucleoside triphosphate hydrolases"/>
    <property type="match status" value="1"/>
</dbReference>
<dbReference type="PRINTS" id="PR01590">
    <property type="entry name" value="HTHFIS"/>
</dbReference>
<keyword evidence="4" id="KW-0238">DNA-binding</keyword>
<evidence type="ECO:0000256" key="5">
    <source>
        <dbReference type="ARBA" id="ARBA00023163"/>
    </source>
</evidence>